<keyword evidence="3 10" id="KW-0479">Metal-binding</keyword>
<dbReference type="PROSITE" id="PS51471">
    <property type="entry name" value="FE2OG_OXY"/>
    <property type="match status" value="1"/>
</dbReference>
<keyword evidence="2" id="KW-0266">Ethylene biosynthesis</keyword>
<dbReference type="Gene3D" id="3.40.50.720">
    <property type="entry name" value="NAD(P)-binding Rossmann-like Domain"/>
    <property type="match status" value="1"/>
</dbReference>
<dbReference type="InterPro" id="IPR050295">
    <property type="entry name" value="Plant_2OG-oxidoreductases"/>
</dbReference>
<reference evidence="13 14" key="1">
    <citation type="journal article" date="2021" name="Nat. Plants">
        <title>The Taxus genome provides insights into paclitaxel biosynthesis.</title>
        <authorList>
            <person name="Xiong X."/>
            <person name="Gou J."/>
            <person name="Liao Q."/>
            <person name="Li Y."/>
            <person name="Zhou Q."/>
            <person name="Bi G."/>
            <person name="Li C."/>
            <person name="Du R."/>
            <person name="Wang X."/>
            <person name="Sun T."/>
            <person name="Guo L."/>
            <person name="Liang H."/>
            <person name="Lu P."/>
            <person name="Wu Y."/>
            <person name="Zhang Z."/>
            <person name="Ro D.K."/>
            <person name="Shang Y."/>
            <person name="Huang S."/>
            <person name="Yan J."/>
        </authorList>
    </citation>
    <scope>NUCLEOTIDE SEQUENCE [LARGE SCALE GENOMIC DNA]</scope>
    <source>
        <strain evidence="13">Ta-2019</strain>
    </source>
</reference>
<evidence type="ECO:0000259" key="12">
    <source>
        <dbReference type="PROSITE" id="PS51471"/>
    </source>
</evidence>
<keyword evidence="5 10" id="KW-0560">Oxidoreductase</keyword>
<dbReference type="InterPro" id="IPR005123">
    <property type="entry name" value="Oxoglu/Fe-dep_dioxygenase_dom"/>
</dbReference>
<dbReference type="GO" id="GO:0046872">
    <property type="term" value="F:metal ion binding"/>
    <property type="evidence" value="ECO:0007669"/>
    <property type="project" value="UniProtKB-KW"/>
</dbReference>
<dbReference type="GO" id="GO:0009815">
    <property type="term" value="F:1-aminocyclopropane-1-carboxylate oxidase activity"/>
    <property type="evidence" value="ECO:0007669"/>
    <property type="project" value="UniProtKB-EC"/>
</dbReference>
<sequence length="447" mass="50631">MIRLSESKITFLSLTISFSLWFVIMLFIITKNNSCPYAALPHPDNIPISILHSIFVKGEKTKFELGEEELEASKLYPDYKYTAIEEYVNRRNEGLSNLSADLIRDDHATCLMVGHLSLYSFSSTKSIKMAIPVIDMKSIDGADREAIMAKIAKGCETPGFFQLINHGIDHGLLDRVKLVCAQQYNINREQSFKDSLPVRALNKAIAAEAEGNKVDKIENMDWEDVFQVHEMQDTNSWPSEPKDFKETIEEFRSQIFALTEKLLEIISVNLGLEKGYVKEAFAGGDKPFFGTKVSHYPPCPRPDLIKGIRPHTDAGGLILLYQDDEVPGLQVLDNGRWIDVQPLRYSIVVNTGDQLEAVSNGKYKSAWHRILPTKNGNRLSVASFYNPSYKAVVSAAPELVNGNVANDLSSYPKYLFGDYMRVYSEQKYEEKEPRFQAMRKPNEQVSY</sequence>
<keyword evidence="11" id="KW-0472">Membrane</keyword>
<accession>A0AA38CP83</accession>
<proteinExistence type="inferred from homology"/>
<evidence type="ECO:0000256" key="8">
    <source>
        <dbReference type="ARBA" id="ARBA00039090"/>
    </source>
</evidence>
<evidence type="ECO:0000256" key="7">
    <source>
        <dbReference type="ARBA" id="ARBA00037892"/>
    </source>
</evidence>
<name>A0AA38CP83_TAXCH</name>
<dbReference type="SUPFAM" id="SSF51197">
    <property type="entry name" value="Clavaminate synthase-like"/>
    <property type="match status" value="1"/>
</dbReference>
<dbReference type="PANTHER" id="PTHR47991">
    <property type="entry name" value="OXOGLUTARATE/IRON-DEPENDENT DIOXYGENASE"/>
    <property type="match status" value="1"/>
</dbReference>
<evidence type="ECO:0000256" key="1">
    <source>
        <dbReference type="ARBA" id="ARBA00008056"/>
    </source>
</evidence>
<dbReference type="InterPro" id="IPR026992">
    <property type="entry name" value="DIOX_N"/>
</dbReference>
<keyword evidence="4" id="KW-0847">Vitamin C</keyword>
<comment type="similarity">
    <text evidence="1 10">Belongs to the iron/ascorbate-dependent oxidoreductase family.</text>
</comment>
<evidence type="ECO:0000256" key="5">
    <source>
        <dbReference type="ARBA" id="ARBA00023002"/>
    </source>
</evidence>
<organism evidence="13 14">
    <name type="scientific">Taxus chinensis</name>
    <name type="common">Chinese yew</name>
    <name type="synonym">Taxus wallichiana var. chinensis</name>
    <dbReference type="NCBI Taxonomy" id="29808"/>
    <lineage>
        <taxon>Eukaryota</taxon>
        <taxon>Viridiplantae</taxon>
        <taxon>Streptophyta</taxon>
        <taxon>Embryophyta</taxon>
        <taxon>Tracheophyta</taxon>
        <taxon>Spermatophyta</taxon>
        <taxon>Pinopsida</taxon>
        <taxon>Pinidae</taxon>
        <taxon>Conifers II</taxon>
        <taxon>Cupressales</taxon>
        <taxon>Taxaceae</taxon>
        <taxon>Taxus</taxon>
    </lineage>
</organism>
<gene>
    <name evidence="13" type="ORF">KI387_008514</name>
</gene>
<dbReference type="Pfam" id="PF14226">
    <property type="entry name" value="DIOX_N"/>
    <property type="match status" value="1"/>
</dbReference>
<comment type="catalytic activity">
    <reaction evidence="9">
        <text>1-aminocyclopropane-1-carboxylate + L-ascorbate + O2 = ethene + L-dehydroascorbate + hydrogen cyanide + CO2 + 2 H2O</text>
        <dbReference type="Rhea" id="RHEA:23640"/>
        <dbReference type="ChEBI" id="CHEBI:15377"/>
        <dbReference type="ChEBI" id="CHEBI:15379"/>
        <dbReference type="ChEBI" id="CHEBI:16526"/>
        <dbReference type="ChEBI" id="CHEBI:18153"/>
        <dbReference type="ChEBI" id="CHEBI:18407"/>
        <dbReference type="ChEBI" id="CHEBI:38290"/>
        <dbReference type="ChEBI" id="CHEBI:58360"/>
        <dbReference type="ChEBI" id="CHEBI:58539"/>
        <dbReference type="EC" id="1.14.17.4"/>
    </reaction>
</comment>
<comment type="pathway">
    <text evidence="7">Alkene biosynthesis; ethylene biosynthesis via S-adenosyl-L-methionine; ethylene from S-adenosyl-L-methionine: step 2/2.</text>
</comment>
<evidence type="ECO:0000256" key="10">
    <source>
        <dbReference type="RuleBase" id="RU003682"/>
    </source>
</evidence>
<dbReference type="EC" id="1.14.17.4" evidence="8"/>
<dbReference type="GO" id="GO:0031418">
    <property type="term" value="F:L-ascorbic acid binding"/>
    <property type="evidence" value="ECO:0007669"/>
    <property type="project" value="UniProtKB-KW"/>
</dbReference>
<keyword evidence="14" id="KW-1185">Reference proteome</keyword>
<dbReference type="Pfam" id="PF03171">
    <property type="entry name" value="2OG-FeII_Oxy"/>
    <property type="match status" value="1"/>
</dbReference>
<dbReference type="AlphaFoldDB" id="A0AA38CP83"/>
<dbReference type="FunFam" id="2.60.120.330:FF:000010">
    <property type="entry name" value="1-aminocyclopropane-1-carboxylate oxidase 1"/>
    <property type="match status" value="1"/>
</dbReference>
<dbReference type="InterPro" id="IPR027443">
    <property type="entry name" value="IPNS-like_sf"/>
</dbReference>
<protein>
    <recommendedName>
        <fullName evidence="8">aminocyclopropanecarboxylate oxidase</fullName>
        <ecNumber evidence="8">1.14.17.4</ecNumber>
    </recommendedName>
</protein>
<evidence type="ECO:0000256" key="11">
    <source>
        <dbReference type="SAM" id="Phobius"/>
    </source>
</evidence>
<evidence type="ECO:0000256" key="2">
    <source>
        <dbReference type="ARBA" id="ARBA00022666"/>
    </source>
</evidence>
<dbReference type="Gene3D" id="3.90.25.10">
    <property type="entry name" value="UDP-galactose 4-epimerase, domain 1"/>
    <property type="match status" value="1"/>
</dbReference>
<evidence type="ECO:0000256" key="9">
    <source>
        <dbReference type="ARBA" id="ARBA00050579"/>
    </source>
</evidence>
<keyword evidence="11" id="KW-1133">Transmembrane helix</keyword>
<comment type="caution">
    <text evidence="13">The sequence shown here is derived from an EMBL/GenBank/DDBJ whole genome shotgun (WGS) entry which is preliminary data.</text>
</comment>
<feature type="domain" description="Fe2OG dioxygenase" evidence="12">
    <location>
        <begin position="287"/>
        <end position="387"/>
    </location>
</feature>
<feature type="transmembrane region" description="Helical" evidence="11">
    <location>
        <begin position="9"/>
        <end position="29"/>
    </location>
</feature>
<dbReference type="InterPro" id="IPR044861">
    <property type="entry name" value="IPNS-like_FE2OG_OXY"/>
</dbReference>
<dbReference type="Gene3D" id="2.60.120.330">
    <property type="entry name" value="B-lactam Antibiotic, Isopenicillin N Synthase, Chain"/>
    <property type="match status" value="1"/>
</dbReference>
<evidence type="ECO:0000256" key="6">
    <source>
        <dbReference type="ARBA" id="ARBA00023004"/>
    </source>
</evidence>
<evidence type="ECO:0000313" key="14">
    <source>
        <dbReference type="Proteomes" id="UP000824469"/>
    </source>
</evidence>
<dbReference type="GO" id="GO:0009693">
    <property type="term" value="P:ethylene biosynthetic process"/>
    <property type="evidence" value="ECO:0007669"/>
    <property type="project" value="UniProtKB-KW"/>
</dbReference>
<evidence type="ECO:0000256" key="4">
    <source>
        <dbReference type="ARBA" id="ARBA00022896"/>
    </source>
</evidence>
<dbReference type="EMBL" id="JAHRHJ020000008">
    <property type="protein sequence ID" value="KAH9304110.1"/>
    <property type="molecule type" value="Genomic_DNA"/>
</dbReference>
<keyword evidence="6 10" id="KW-0408">Iron</keyword>
<evidence type="ECO:0000256" key="3">
    <source>
        <dbReference type="ARBA" id="ARBA00022723"/>
    </source>
</evidence>
<evidence type="ECO:0000313" key="13">
    <source>
        <dbReference type="EMBL" id="KAH9304110.1"/>
    </source>
</evidence>
<dbReference type="Proteomes" id="UP000824469">
    <property type="component" value="Unassembled WGS sequence"/>
</dbReference>
<keyword evidence="11" id="KW-0812">Transmembrane</keyword>